<protein>
    <recommendedName>
        <fullName evidence="5">Ig-like domain-containing protein</fullName>
    </recommendedName>
</protein>
<feature type="domain" description="Ig-like" evidence="2">
    <location>
        <begin position="2769"/>
        <end position="2843"/>
    </location>
</feature>
<feature type="domain" description="Ig-like" evidence="2">
    <location>
        <begin position="2611"/>
        <end position="2685"/>
    </location>
</feature>
<dbReference type="RefSeq" id="WP_108735818.1">
    <property type="nucleotide sequence ID" value="NZ_CP020919.1"/>
</dbReference>
<dbReference type="OrthoDB" id="1236981at2"/>
<feature type="domain" description="Ig-like" evidence="2">
    <location>
        <begin position="3560"/>
        <end position="3633"/>
    </location>
</feature>
<feature type="domain" description="Ig-like" evidence="2">
    <location>
        <begin position="15"/>
        <end position="95"/>
    </location>
</feature>
<feature type="domain" description="Ig-like" evidence="2">
    <location>
        <begin position="2848"/>
        <end position="2922"/>
    </location>
</feature>
<feature type="domain" description="Ig-like" evidence="2">
    <location>
        <begin position="538"/>
        <end position="622"/>
    </location>
</feature>
<proteinExistence type="predicted"/>
<evidence type="ECO:0000313" key="4">
    <source>
        <dbReference type="Proteomes" id="UP000244677"/>
    </source>
</evidence>
<dbReference type="Pfam" id="PF13585">
    <property type="entry name" value="CHU_C"/>
    <property type="match status" value="1"/>
</dbReference>
<dbReference type="KEGG" id="fki:FK004_02465"/>
<feature type="domain" description="Ig-like" evidence="2">
    <location>
        <begin position="867"/>
        <end position="942"/>
    </location>
</feature>
<feature type="domain" description="Ig-like" evidence="2">
    <location>
        <begin position="2279"/>
        <end position="2350"/>
    </location>
</feature>
<dbReference type="NCBIfam" id="TIGR01451">
    <property type="entry name" value="B_ant_repeat"/>
    <property type="match status" value="1"/>
</dbReference>
<name>A0A2S1LK71_9FLAO</name>
<evidence type="ECO:0000259" key="1">
    <source>
        <dbReference type="Pfam" id="PF01345"/>
    </source>
</evidence>
<feature type="domain" description="Ig-like" evidence="2">
    <location>
        <begin position="3244"/>
        <end position="3317"/>
    </location>
</feature>
<feature type="domain" description="Ig-like" evidence="2">
    <location>
        <begin position="3323"/>
        <end position="3396"/>
    </location>
</feature>
<accession>A0A2S1LK71</accession>
<dbReference type="Pfam" id="PF01345">
    <property type="entry name" value="DUF11"/>
    <property type="match status" value="1"/>
</dbReference>
<feature type="domain" description="DUF11" evidence="1">
    <location>
        <begin position="3976"/>
        <end position="4091"/>
    </location>
</feature>
<feature type="domain" description="Ig-like" evidence="2">
    <location>
        <begin position="2532"/>
        <end position="2606"/>
    </location>
</feature>
<dbReference type="Proteomes" id="UP000244677">
    <property type="component" value="Chromosome"/>
</dbReference>
<feature type="domain" description="Ig-like" evidence="2">
    <location>
        <begin position="2928"/>
        <end position="3001"/>
    </location>
</feature>
<dbReference type="InterPro" id="IPR026341">
    <property type="entry name" value="T9SS_type_B"/>
</dbReference>
<feature type="domain" description="Ig-like" evidence="2">
    <location>
        <begin position="2365"/>
        <end position="2447"/>
    </location>
</feature>
<feature type="domain" description="Ig-like" evidence="2">
    <location>
        <begin position="110"/>
        <end position="187"/>
    </location>
</feature>
<dbReference type="InterPro" id="IPR001434">
    <property type="entry name" value="OmcB-like_DUF11"/>
</dbReference>
<feature type="domain" description="Ig-like" evidence="2">
    <location>
        <begin position="266"/>
        <end position="339"/>
    </location>
</feature>
<feature type="domain" description="Ig-like" evidence="2">
    <location>
        <begin position="3086"/>
        <end position="3159"/>
    </location>
</feature>
<feature type="domain" description="Ig-like" evidence="2">
    <location>
        <begin position="3643"/>
        <end position="3717"/>
    </location>
</feature>
<reference evidence="3 4" key="1">
    <citation type="submission" date="2017-04" db="EMBL/GenBank/DDBJ databases">
        <title>Complete genome sequence of Flavobacterium kingsejong AJ004.</title>
        <authorList>
            <person name="Lee P.C."/>
        </authorList>
    </citation>
    <scope>NUCLEOTIDE SEQUENCE [LARGE SCALE GENOMIC DNA]</scope>
    <source>
        <strain evidence="3 4">AJ004</strain>
    </source>
</reference>
<sequence length="4194" mass="438709">MSLVGKRPSVASDIQVAPQAICPGGTATLTASSTTVINNPVIKWYSDAALGAANELYTGAVYEPSPTINTTYYVTIQSPGACENVPGAAQTVNVSLNRTATAADIDPLPNYTICPGITGYFGATSPTVTNPVFTWYDDAALTTVLQNGPEFEASPIVTTTYYLTVKGDGVCENVVGDAYEITVTVNPNPPTPIGNATQSFCEGATVANLVTNATTIMWYDAATAGMLLAPTTVLVDGQTYYGAAVENAICESEVRLAVTVNITAVPPTPTGDAAQTFCAESRVSDLVTNETGVVWYTVATGGTPVTPTTLLTNTTYYGELQSGSCVSPTRLEVVVTLTPRAISTDITASTIYVCVGEYGRFEASTTTVSNPVFRWYQSAGSNTYILVGTGPVFIPPDPANLTINEYYRITVSGDDKCESRIGGGSSGVVSRQVKRSQAAAGDIEVDDQSICRGQTATLAITAPTITYGTIKVYSDPELTNLLFTSIRTAPTYPTVTYTTPVLTMDTKFYVTVNSDGYCENVAGDAHPVTITIANAGTPEAADVNICAGDLVTLTASMTTPITNPAYTWYSDPILTTVVATTADFTPTPALETTTTYYVTVTGDGTCEDTPGPAKEVNVIVPPKEPTPTGDPVQTFCSYAVFWQININSSFYFRWYDTPTGGTPLDVNGNVVGGTTYYAAQFNPFGPCENESDRLPVLVQITPDAEIPVFALGDFSEACPGSTVTYTATSVNSTSLTYSLRPPEAGTIDPDTGTVTWNPDYSGISATIEAEAIGCSTPVYGMHNVTMIDRELNFEPTQTFCAGATVANLVTDAVSVIWYDAPVSGTPYDPATPLVDGQTYYGIAIENSVCAREVPISVVVTLTPIADAPIVAVPELYFCTGTGVRFTATSPLTNPVFTWYDDAALTNVVSTYSYLTTPALTVNTTYYVTVKNTDTCESPAVTVQAIAAERPLASDIITQNSVQVCDIPLPSTVTLTATVASEFTNVYWYSNAGLTNLVNTGTDFTIPVAFGQATRSYWVATTRTGNSNCQNSPAEAQRVDVYVLPAYQPDRITVTGNRPLCLGETQELVATATIDTGTETGIKWYNDPSLDPAFLVHDGANFTPVLTETTTFYVQLIGYAYCPNQPNNGKVVAVIVNPQPGDATGMLDQQFCTGGRVSDLVADQAGIVWYAAETGGTALNATTVLVSGNTYYGAIRQGSCESLNRLPVTVTINRTATAADITQVFDHTVCSGIGLEMIANTTTVTNPVYTWYSDPTLSTVVSTTAYFGTPLLTDNTAYYVTIQGDGVCENTPATAKVVTITVSPLVAPPTGAATQTFCTGATVSDLVTTEPNVVWFSNDTGGASLPGTTLLVDTTTYYGALIDSGTGCESATRLAVQVQLTPDVTTPVFALGATSSVCAGATETYTATAANSTGMTYNLTPSVAGIIDPATGLVSWEIGFSGTATITAEAAGCNGPTNAVHTVTVIDPAAVPVFDLGPTSEICGDPVPLAQPYTAVDPYGRTITYTMSPTGNGIGDIVSTTGTIVWATYGSTVGNYWFPGGEVTVTATVMGCNGPISATHIINKQRKADTIYLKGRGPSAPTPISSVCQGTVTSMMYGVTSRRGGTIIYSMTPPEAGTIATLPFEDFPPYGLESPGEITWNPDYYGPATVTGTVYGCDGVNSTASTVITVRARVDSVAFDLGATSSICAGATQLYYAVGNNEVPVGNNYTITPASAGTITSLVNGATIRWNTAFSGEAVITATATGCNGSVAGTHTVTVIPLPGAPTGATTQTFCAAAAPTVAQLLATGNNIQWYTANVGGTLLDPATALVDTNFYYASQTDPVTGCESTARLAVRASLTAAPGLPTGASPQLFCAADAPTVADLVTSPTNVVWYDAAVGGNLLPDTTLLTDGTPYYAAQLLTGCESVNRLQVVANFKPLAENFTDIDIQETPIYVCDGEYGTFSASSTTVINPVFRWYEFGIGGALLHTGPEFTPPDPATITKQWIVTVAGDNKCEALNSSQTKTVVRVYMRNPDANAITAADQAICSGTTASVPITIDSAIIVPTTRVYTTADLDPANKIAEFTAHSNPAIFTTPVLTATTTYYITTSGPSYCESKPSNAKVLTITVHDIATPTTGDPTQEFCVVSAATIADLQVNQTNIVWYDAATAGNSLPVTTVLADGGHYFAALTDVSGCESTVRLDIEVILTDTPAPTAVSPQRFCSGYGFTIGDIVVTGTNVLFYSTSTGGTPLDPTAAVNQRIYYASQTIGGCESSGRTYIQVYIIPTANETMIQSDPVPPVCYGASADLSVRSNFVTSPKFKWYTDNTLAFLLHTGPDYTTPPILTTTSFFVTVQDTVASLCENIPGRAFELVVNVKPYAVAADITASGASICRGTATTLVASSAIPNAIFKWYSDPALTLEIPADGSDPTGATLTVSPIAATTYYATVLGDGYCENEPNTGKDVTVNVTDIATPTTGDPIQEFCVINAPTIADLQVDQTTIVWYDAATAGNSLPVTTALADGGHYFAALTDVGGCESTVRLDIEVILNDAATPTTTDTTQEFCVINAPTVADLQVNETNITWYDLPTGGTIVPPTTALTDGGIYYASLTDANGCESSVRLAITVILNDAATPTTADTTQEFCVINGPTVADLQVNETNVTWYDLPTGGTIIAPTTALTDGGIYYASLTDASGCESSVRLAITVILNDAATPTTPDTTQEFCVINAPTVADLQVNETNVTWYDLPTGGTIVPPTTALTDAGIYYASLTDASGCASSVRLAITVILNDAATPTTTDTTQEFCVINAPTVANLQVNETNVTWYDLPTGGTIIAPTTALTDAGIYYASLTDANGCESSVRLVITVILNDAATPTTTDPTQEFCVINAPTVADLQVNETNVTWYDALTGGTIVPLTTALTDNGIYYASLTDANGCASSVRLAITVILNDAATPTTPDLTQEFCVINAPTVANLQVNETNVTWYNLPTGGTILPPTTALTDGAIYYASLTDASGCASSVRLAITVILNDAPTPTTTDLTQEFCVINAPTVADLQVNETNITWYDLPTGGTIVPPTTALTDGGIYYASLTDANGCASSVRLAITVILNDAATPTTPDLTQEFCVINAPTVANLQVNETNVTWYNLPTGGTILPPTTALTDGAIYYASLTDASGCASSVRLAITVILNDAATPTTTDLTQEFCVINAPTVADLQVNETNVTWYNLPTGGTIVPPTTALTDGGIYYASLTDANGCASSVRLAITVILNDAATPTTPDPTQEFCVINAPTVADLQVNETNITWYDLPTGGTIVPPTTALTDGGIYYASLTDASGCESSVRLAITVILNDAPTPTTTDLTQEFCVINTPTVADLQVNETNVTWYDLPTGGTIIAPTTALTDGGIYYASLTDASGCESSVRLAITVILNDAATPTTPDPTQEFCVINVPTVANLQVNETNVTWYTASTGGTIVPPTTALTDGAIYYASLTDASGCESSIRLAITVILNDAPTPTTPDLTQEFCVINVPTVANLQVNETNVTWYNLPTGGTILPPTTALTDGGIYYASLTDASGCESSVRLAITVILNDAAPPTGATTQSFCTATIPTVANLVATGDAIQWYASATGGVALDPATVVVQGATYYASQTAGGCESTQRLAVMVTLTPAAWAALIGVDPVTICVDETAVLTASTLVPNPVFTWYADSNLMTVLGTGAQLTVSPVVTTAYYVTVAGDGYCENTPGTAQTATVTVNRKATAADITIADRYVCTGDTVLLTASGTVVSPVYTWYSDPELTQLVHTGATYSVAPATTVTYYIAVSGYDVCINDPYTGKPITLTVAHVPTPTTNDPIQSFCGIDNPTVADLQVNATNFNWYATPTGGNPLPLNQLLTDGTVYYATESDLVSGCESEIRLEVTAVLRTDLPGDTSGWNPEACVLETVTYTTVAGMSDYVWFISGGTILSGGQLTDNYVTVQWITAGAGTVSVAYINAANCDPIVEITFGVTITLCGDIAITKTVDASSTVAVGDTVVFTIAATNLGTVAFTDVVINETLPDGYTFVQAFTTGGSYNPLTGLWTIAQLEGGETLTLKVTAIVKGSGDYLNVAYLESSFPEDPNPDNNRDEATITVSGIVIYNGLSPNGDGQNDYFNIEGLERYPNNSVEIFNRYGARIYHTNGYHTNGNVFRGISEGKGTISKGEVVPAGTYFYILKYETPHGGTVERSGYLYVTP</sequence>
<dbReference type="EMBL" id="CP020919">
    <property type="protein sequence ID" value="AWG24164.1"/>
    <property type="molecule type" value="Genomic_DNA"/>
</dbReference>
<evidence type="ECO:0008006" key="5">
    <source>
        <dbReference type="Google" id="ProtNLM"/>
    </source>
</evidence>
<feature type="domain" description="Ig-like" evidence="2">
    <location>
        <begin position="189"/>
        <end position="262"/>
    </location>
</feature>
<feature type="domain" description="Ig-like" evidence="2">
    <location>
        <begin position="1048"/>
        <end position="1137"/>
    </location>
</feature>
<dbReference type="Pfam" id="PF19081">
    <property type="entry name" value="Ig_7"/>
    <property type="match status" value="23"/>
</dbReference>
<feature type="domain" description="Ig-like" evidence="2">
    <location>
        <begin position="3007"/>
        <end position="3080"/>
    </location>
</feature>
<keyword evidence="4" id="KW-1185">Reference proteome</keyword>
<evidence type="ECO:0000313" key="3">
    <source>
        <dbReference type="EMBL" id="AWG24164.1"/>
    </source>
</evidence>
<feature type="domain" description="Ig-like" evidence="2">
    <location>
        <begin position="3402"/>
        <end position="3475"/>
    </location>
</feature>
<gene>
    <name evidence="3" type="ORF">FK004_02465</name>
</gene>
<feature type="domain" description="Ig-like" evidence="2">
    <location>
        <begin position="1225"/>
        <end position="1303"/>
    </location>
</feature>
<dbReference type="NCBIfam" id="TIGR04131">
    <property type="entry name" value="Bac_Flav_CTERM"/>
    <property type="match status" value="1"/>
</dbReference>
<dbReference type="InterPro" id="IPR047589">
    <property type="entry name" value="DUF11_rpt"/>
</dbReference>
<organism evidence="3 4">
    <name type="scientific">Flavobacterium kingsejongi</name>
    <dbReference type="NCBI Taxonomy" id="1678728"/>
    <lineage>
        <taxon>Bacteria</taxon>
        <taxon>Pseudomonadati</taxon>
        <taxon>Bacteroidota</taxon>
        <taxon>Flavobacteriia</taxon>
        <taxon>Flavobacteriales</taxon>
        <taxon>Flavobacteriaceae</taxon>
        <taxon>Flavobacterium</taxon>
    </lineage>
</organism>
<feature type="domain" description="Ig-like" evidence="2">
    <location>
        <begin position="3730"/>
        <end position="3798"/>
    </location>
</feature>
<dbReference type="InterPro" id="IPR044023">
    <property type="entry name" value="Ig_7"/>
</dbReference>
<evidence type="ECO:0000259" key="2">
    <source>
        <dbReference type="Pfam" id="PF19081"/>
    </source>
</evidence>